<keyword evidence="2" id="KW-0067">ATP-binding</keyword>
<dbReference type="GO" id="GO:0005524">
    <property type="term" value="F:ATP binding"/>
    <property type="evidence" value="ECO:0007669"/>
    <property type="project" value="UniProtKB-KW"/>
</dbReference>
<feature type="binding site" evidence="2">
    <location>
        <position position="42"/>
    </location>
    <ligand>
        <name>ATP</name>
        <dbReference type="ChEBI" id="CHEBI:30616"/>
    </ligand>
</feature>
<dbReference type="STRING" id="1560234.SP90_13090"/>
<accession>A0A1B7XAD6</accession>
<gene>
    <name evidence="4" type="ORF">SP90_13090</name>
</gene>
<feature type="binding site" evidence="2">
    <location>
        <begin position="36"/>
        <end position="38"/>
    </location>
    <ligand>
        <name>ATP</name>
        <dbReference type="ChEBI" id="CHEBI:30616"/>
    </ligand>
</feature>
<dbReference type="InterPro" id="IPR011063">
    <property type="entry name" value="TilS/TtcA_N"/>
</dbReference>
<dbReference type="PIRSF" id="PIRSF004976">
    <property type="entry name" value="ATPase_YdaO"/>
    <property type="match status" value="1"/>
</dbReference>
<feature type="domain" description="tRNA(Ile)-lysidine/2-thiocytidine synthase N-terminal" evidence="3">
    <location>
        <begin position="33"/>
        <end position="196"/>
    </location>
</feature>
<dbReference type="InterPro" id="IPR035107">
    <property type="entry name" value="tRNA_thiolation_TtcA_Ctu1"/>
</dbReference>
<dbReference type="GO" id="GO:0008033">
    <property type="term" value="P:tRNA processing"/>
    <property type="evidence" value="ECO:0007669"/>
    <property type="project" value="InterPro"/>
</dbReference>
<dbReference type="PATRIC" id="fig|1560234.3.peg.1730"/>
<dbReference type="GO" id="GO:0016740">
    <property type="term" value="F:transferase activity"/>
    <property type="evidence" value="ECO:0007669"/>
    <property type="project" value="UniProtKB-KW"/>
</dbReference>
<dbReference type="RefSeq" id="WP_066857146.1">
    <property type="nucleotide sequence ID" value="NZ_JXMS01000026.1"/>
</dbReference>
<feature type="binding site" evidence="2">
    <location>
        <position position="139"/>
    </location>
    <ligand>
        <name>ATP</name>
        <dbReference type="ChEBI" id="CHEBI:30616"/>
    </ligand>
</feature>
<dbReference type="Gene3D" id="3.40.50.620">
    <property type="entry name" value="HUPs"/>
    <property type="match status" value="1"/>
</dbReference>
<evidence type="ECO:0000256" key="1">
    <source>
        <dbReference type="ARBA" id="ARBA00022679"/>
    </source>
</evidence>
<feature type="binding site" evidence="2">
    <location>
        <position position="144"/>
    </location>
    <ligand>
        <name>ATP</name>
        <dbReference type="ChEBI" id="CHEBI:30616"/>
    </ligand>
</feature>
<evidence type="ECO:0000256" key="2">
    <source>
        <dbReference type="PIRSR" id="PIRSR004976-51"/>
    </source>
</evidence>
<sequence>MAKEKLSYAQKQCIGSAGKLMQQTEMIHPGARIGIAMSGGMDSWVLMKTLLHRQKIVPFTFEMMALHINPGFDNTCHAPLAPWLIKHGIPYHIETTTDGPDAHSDVNKNNSPCFYCAMKRRTRLFELCKQYGLTHLAFGHNADDLVGTFLMNLYEGGSVRGMSIKEDFFNGDLTIIRPLLMVKKDIIRKCVKQWELPLWDNPCPSAFDSRRKDVMDDFWELAGKYKNLKQNVFNGLSRWQLGLTLDSKAK</sequence>
<dbReference type="InterPro" id="IPR014729">
    <property type="entry name" value="Rossmann-like_a/b/a_fold"/>
</dbReference>
<evidence type="ECO:0000259" key="3">
    <source>
        <dbReference type="Pfam" id="PF01171"/>
    </source>
</evidence>
<dbReference type="Pfam" id="PF01171">
    <property type="entry name" value="ATP_bind_3"/>
    <property type="match status" value="1"/>
</dbReference>
<keyword evidence="5" id="KW-1185">Reference proteome</keyword>
<dbReference type="OrthoDB" id="9801054at2"/>
<dbReference type="PANTHER" id="PTHR43686:SF1">
    <property type="entry name" value="AMINOTRAN_5 DOMAIN-CONTAINING PROTEIN"/>
    <property type="match status" value="1"/>
</dbReference>
<reference evidence="4 5" key="1">
    <citation type="submission" date="2015-01" db="EMBL/GenBank/DDBJ databases">
        <title>Desulfovibrio sp. JC271 draft genome sequence.</title>
        <authorList>
            <person name="Shivani Y."/>
            <person name="Subhash Y."/>
            <person name="Sasikala C."/>
            <person name="Ramana C.V."/>
        </authorList>
    </citation>
    <scope>NUCLEOTIDE SEQUENCE [LARGE SCALE GENOMIC DNA]</scope>
    <source>
        <strain evidence="4 5">JC271</strain>
    </source>
</reference>
<dbReference type="SUPFAM" id="SSF52402">
    <property type="entry name" value="Adenine nucleotide alpha hydrolases-like"/>
    <property type="match status" value="1"/>
</dbReference>
<dbReference type="EMBL" id="JXMS01000026">
    <property type="protein sequence ID" value="OBQ46341.1"/>
    <property type="molecule type" value="Genomic_DNA"/>
</dbReference>
<organism evidence="4 5">
    <name type="scientific">Halodesulfovibrio spirochaetisodalis</name>
    <dbReference type="NCBI Taxonomy" id="1560234"/>
    <lineage>
        <taxon>Bacteria</taxon>
        <taxon>Pseudomonadati</taxon>
        <taxon>Thermodesulfobacteriota</taxon>
        <taxon>Desulfovibrionia</taxon>
        <taxon>Desulfovibrionales</taxon>
        <taxon>Desulfovibrionaceae</taxon>
        <taxon>Halodesulfovibrio</taxon>
    </lineage>
</organism>
<feature type="binding site" evidence="2">
    <location>
        <position position="68"/>
    </location>
    <ligand>
        <name>ATP</name>
        <dbReference type="ChEBI" id="CHEBI:30616"/>
    </ligand>
</feature>
<dbReference type="Proteomes" id="UP000091979">
    <property type="component" value="Unassembled WGS sequence"/>
</dbReference>
<name>A0A1B7XAD6_9BACT</name>
<dbReference type="PANTHER" id="PTHR43686">
    <property type="entry name" value="SULFURTRANSFERASE-RELATED"/>
    <property type="match status" value="1"/>
</dbReference>
<keyword evidence="1" id="KW-0808">Transferase</keyword>
<evidence type="ECO:0000313" key="4">
    <source>
        <dbReference type="EMBL" id="OBQ46341.1"/>
    </source>
</evidence>
<evidence type="ECO:0000313" key="5">
    <source>
        <dbReference type="Proteomes" id="UP000091979"/>
    </source>
</evidence>
<protein>
    <submittedName>
        <fullName evidence="4">Arginosuccinate synthase</fullName>
    </submittedName>
</protein>
<comment type="caution">
    <text evidence="4">The sequence shown here is derived from an EMBL/GenBank/DDBJ whole genome shotgun (WGS) entry which is preliminary data.</text>
</comment>
<dbReference type="AlphaFoldDB" id="A0A1B7XAD6"/>
<proteinExistence type="predicted"/>
<keyword evidence="2" id="KW-0547">Nucleotide-binding</keyword>